<keyword evidence="8" id="KW-1185">Reference proteome</keyword>
<dbReference type="PANTHER" id="PTHR43077">
    <property type="entry name" value="TRANSPORT PERMEASE YVFS-RELATED"/>
    <property type="match status" value="1"/>
</dbReference>
<keyword evidence="4 5" id="KW-0472">Membrane</keyword>
<accession>A0ABN6SWK0</accession>
<sequence length="86" mass="9982">MFLYMWLIAIIFDLVVQSIAHMFPNHDLGRFLIVILLILQLSSSSGTFPVELEPKFFQVMYNFLPFSYAIKGLREILINPNSMTIL</sequence>
<dbReference type="EMBL" id="AP026933">
    <property type="protein sequence ID" value="BDT03360.1"/>
    <property type="molecule type" value="Genomic_DNA"/>
</dbReference>
<evidence type="ECO:0000256" key="5">
    <source>
        <dbReference type="SAM" id="Phobius"/>
    </source>
</evidence>
<protein>
    <recommendedName>
        <fullName evidence="6">ABC-2 type transporter transmembrane domain-containing protein</fullName>
    </recommendedName>
</protein>
<comment type="subcellular location">
    <subcellularLocation>
        <location evidence="1">Membrane</location>
        <topology evidence="1">Multi-pass membrane protein</topology>
    </subcellularLocation>
</comment>
<gene>
    <name evidence="7" type="ORF">SHM_10060</name>
</gene>
<feature type="transmembrane region" description="Helical" evidence="5">
    <location>
        <begin position="6"/>
        <end position="24"/>
    </location>
</feature>
<dbReference type="InterPro" id="IPR013525">
    <property type="entry name" value="ABC2_TM"/>
</dbReference>
<feature type="domain" description="ABC-2 type transporter transmembrane" evidence="6">
    <location>
        <begin position="1"/>
        <end position="77"/>
    </location>
</feature>
<name>A0ABN6SWK0_9MOLU</name>
<feature type="transmembrane region" description="Helical" evidence="5">
    <location>
        <begin position="31"/>
        <end position="50"/>
    </location>
</feature>
<reference evidence="7 8" key="1">
    <citation type="journal article" date="2022" name="Front. Microbiol.">
        <title>Male-killing mechanisms vary between Spiroplasma species.</title>
        <authorList>
            <person name="Arai H."/>
            <person name="Inoue M."/>
            <person name="Kageyama D."/>
        </authorList>
    </citation>
    <scope>NUCLEOTIDE SEQUENCE [LARGE SCALE GENOMIC DNA]</scope>
    <source>
        <strain evidence="8">sHm</strain>
    </source>
</reference>
<evidence type="ECO:0000256" key="2">
    <source>
        <dbReference type="ARBA" id="ARBA00022692"/>
    </source>
</evidence>
<dbReference type="InterPro" id="IPR051328">
    <property type="entry name" value="T7SS_ABC-Transporter"/>
</dbReference>
<evidence type="ECO:0000313" key="8">
    <source>
        <dbReference type="Proteomes" id="UP001163387"/>
    </source>
</evidence>
<organism evidence="7 8">
    <name type="scientific">Spiroplasma ixodetis</name>
    <dbReference type="NCBI Taxonomy" id="2141"/>
    <lineage>
        <taxon>Bacteria</taxon>
        <taxon>Bacillati</taxon>
        <taxon>Mycoplasmatota</taxon>
        <taxon>Mollicutes</taxon>
        <taxon>Entomoplasmatales</taxon>
        <taxon>Spiroplasmataceae</taxon>
        <taxon>Spiroplasma</taxon>
    </lineage>
</organism>
<evidence type="ECO:0000313" key="7">
    <source>
        <dbReference type="EMBL" id="BDT03360.1"/>
    </source>
</evidence>
<keyword evidence="2 5" id="KW-0812">Transmembrane</keyword>
<keyword evidence="3 5" id="KW-1133">Transmembrane helix</keyword>
<dbReference type="Proteomes" id="UP001163387">
    <property type="component" value="Chromosome"/>
</dbReference>
<proteinExistence type="predicted"/>
<evidence type="ECO:0000256" key="4">
    <source>
        <dbReference type="ARBA" id="ARBA00023136"/>
    </source>
</evidence>
<dbReference type="PANTHER" id="PTHR43077:SF10">
    <property type="entry name" value="TRANSPORT PERMEASE PROTEIN"/>
    <property type="match status" value="1"/>
</dbReference>
<dbReference type="RefSeq" id="WP_432654052.1">
    <property type="nucleotide sequence ID" value="NZ_AP026933.1"/>
</dbReference>
<evidence type="ECO:0000259" key="6">
    <source>
        <dbReference type="Pfam" id="PF01061"/>
    </source>
</evidence>
<dbReference type="Pfam" id="PF01061">
    <property type="entry name" value="ABC2_membrane"/>
    <property type="match status" value="1"/>
</dbReference>
<evidence type="ECO:0000256" key="3">
    <source>
        <dbReference type="ARBA" id="ARBA00022989"/>
    </source>
</evidence>
<evidence type="ECO:0000256" key="1">
    <source>
        <dbReference type="ARBA" id="ARBA00004141"/>
    </source>
</evidence>